<dbReference type="SUPFAM" id="SSF54695">
    <property type="entry name" value="POZ domain"/>
    <property type="match status" value="1"/>
</dbReference>
<dbReference type="STRING" id="158441.A0A226DWA5"/>
<dbReference type="SUPFAM" id="SSF49599">
    <property type="entry name" value="TRAF domain-like"/>
    <property type="match status" value="1"/>
</dbReference>
<dbReference type="Pfam" id="PF00651">
    <property type="entry name" value="BTB"/>
    <property type="match status" value="1"/>
</dbReference>
<dbReference type="PROSITE" id="PS51081">
    <property type="entry name" value="ZF_SIAH"/>
    <property type="match status" value="1"/>
</dbReference>
<evidence type="ECO:0000313" key="8">
    <source>
        <dbReference type="EMBL" id="OXA49308.1"/>
    </source>
</evidence>
<dbReference type="Gene3D" id="3.30.710.10">
    <property type="entry name" value="Potassium Channel Kv1.1, Chain A"/>
    <property type="match status" value="1"/>
</dbReference>
<proteinExistence type="predicted"/>
<dbReference type="Gene3D" id="3.30.40.10">
    <property type="entry name" value="Zinc/RING finger domain, C3HC4 (zinc finger)"/>
    <property type="match status" value="1"/>
</dbReference>
<evidence type="ECO:0000259" key="7">
    <source>
        <dbReference type="PROSITE" id="PS51081"/>
    </source>
</evidence>
<dbReference type="InterPro" id="IPR044714">
    <property type="entry name" value="AtSIBP1-like"/>
</dbReference>
<dbReference type="InterPro" id="IPR013010">
    <property type="entry name" value="Znf_SIAH"/>
</dbReference>
<feature type="compositionally biased region" description="Basic residues" evidence="5">
    <location>
        <begin position="728"/>
        <end position="738"/>
    </location>
</feature>
<dbReference type="PANTHER" id="PTHR46672:SF8">
    <property type="entry name" value="BTB DOMAIN-CONTAINING PROTEIN"/>
    <property type="match status" value="1"/>
</dbReference>
<dbReference type="PROSITE" id="PS50097">
    <property type="entry name" value="BTB"/>
    <property type="match status" value="1"/>
</dbReference>
<feature type="region of interest" description="Disordered" evidence="5">
    <location>
        <begin position="676"/>
        <end position="753"/>
    </location>
</feature>
<evidence type="ECO:0000259" key="6">
    <source>
        <dbReference type="PROSITE" id="PS50097"/>
    </source>
</evidence>
<dbReference type="SMART" id="SM00225">
    <property type="entry name" value="BTB"/>
    <property type="match status" value="1"/>
</dbReference>
<dbReference type="InterPro" id="IPR013083">
    <property type="entry name" value="Znf_RING/FYVE/PHD"/>
</dbReference>
<feature type="compositionally biased region" description="Basic residues" evidence="5">
    <location>
        <begin position="695"/>
        <end position="721"/>
    </location>
</feature>
<keyword evidence="9" id="KW-1185">Reference proteome</keyword>
<evidence type="ECO:0000256" key="1">
    <source>
        <dbReference type="ARBA" id="ARBA00022723"/>
    </source>
</evidence>
<dbReference type="CDD" id="cd18186">
    <property type="entry name" value="BTB_POZ_ZBTB_KLHL-like"/>
    <property type="match status" value="1"/>
</dbReference>
<dbReference type="Proteomes" id="UP000198287">
    <property type="component" value="Unassembled WGS sequence"/>
</dbReference>
<dbReference type="AlphaFoldDB" id="A0A226DWA5"/>
<sequence length="845" mass="95468">MSETINCAKFPDTLPAQCNCALPSSSYKNQKYRHKFEIQNYKYLNKNGRGETTMSTALLNPMILNAIFAHLGLPDVKTARFVCRDWSDVGATHLGKRSFLDVTPFFCYHTGDLHLISPVHPKLMRNIVISNKFDASIPSSKKTAVISKVFTILSEFTRHIVFFSGGEEIHPRFYRRGEYVEIRFKILKHQFPRSMEIAALIAPPPSLRDNVIIDRYEFTWTVDKRTLMTASEQSDLATCQLFFRAGRNRTINKMSKWRIFFNVNPTRPNFGQGRVNLCFALVQHDGSPLGLAGVEVSLQAKNYDKGWEWRFPRFRFTAACKDNPVIGTFQRYLKQAPGSYSTATRLSSSALPADYVIYQIPDRSITVKLVFTLYDPLKFVTPGVASWKSSHKTESLAMLEGEIGTDVRFRTKEGTIVKAHRVMLSGHSAVFKAICAVKIQPNEVEVIQADDMGAVGLKIFLKYVYTGELDRMWWQHFEEIVNAAFKYDVPSLQELCDELLPTLCRLDNCVALYQLADQFGMSGARKRIKQFMKSKNISLTGEPREEVGKKTIDINCDCEGDFPREEFHCCQECGDLLETIVAALNKLGTELIKMFSVTSGNPDVLIEGDDVLKTLRRQIASRLPHFPPQCKVVMLDRPHPPRRDQICDNRNQIERGGDQHVEAAGHVAQVIDEVDIGDNNPEDQESRPLAPPPPKRLRRAAPSPKIRRRRTAPPPTKKSRRTAAPPPKKSRRTARNRTAKTGQEKIPCPNQSSGCSEVLAAPLMKTHTKHCYFSEITCLWESPESPCRLAVAMSEFANHLKECHACHVSSAHRSSSLLELELTTDGNSFGKIESIFCACHLICTF</sequence>
<keyword evidence="2 4" id="KW-0863">Zinc-finger</keyword>
<dbReference type="InterPro" id="IPR000210">
    <property type="entry name" value="BTB/POZ_dom"/>
</dbReference>
<dbReference type="EMBL" id="LNIX01000010">
    <property type="protein sequence ID" value="OXA49308.1"/>
    <property type="molecule type" value="Genomic_DNA"/>
</dbReference>
<dbReference type="OrthoDB" id="10249567at2759"/>
<name>A0A226DWA5_FOLCA</name>
<accession>A0A226DWA5</accession>
<feature type="domain" description="BTB" evidence="6">
    <location>
        <begin position="405"/>
        <end position="470"/>
    </location>
</feature>
<dbReference type="InterPro" id="IPR011333">
    <property type="entry name" value="SKP1/BTB/POZ_sf"/>
</dbReference>
<evidence type="ECO:0000256" key="3">
    <source>
        <dbReference type="ARBA" id="ARBA00022833"/>
    </source>
</evidence>
<dbReference type="GO" id="GO:0008270">
    <property type="term" value="F:zinc ion binding"/>
    <property type="evidence" value="ECO:0007669"/>
    <property type="project" value="UniProtKB-KW"/>
</dbReference>
<gene>
    <name evidence="8" type="ORF">Fcan01_15736</name>
</gene>
<keyword evidence="3" id="KW-0862">Zinc</keyword>
<evidence type="ECO:0000256" key="4">
    <source>
        <dbReference type="PROSITE-ProRule" id="PRU00455"/>
    </source>
</evidence>
<organism evidence="8 9">
    <name type="scientific">Folsomia candida</name>
    <name type="common">Springtail</name>
    <dbReference type="NCBI Taxonomy" id="158441"/>
    <lineage>
        <taxon>Eukaryota</taxon>
        <taxon>Metazoa</taxon>
        <taxon>Ecdysozoa</taxon>
        <taxon>Arthropoda</taxon>
        <taxon>Hexapoda</taxon>
        <taxon>Collembola</taxon>
        <taxon>Entomobryomorpha</taxon>
        <taxon>Isotomoidea</taxon>
        <taxon>Isotomidae</taxon>
        <taxon>Proisotominae</taxon>
        <taxon>Folsomia</taxon>
    </lineage>
</organism>
<evidence type="ECO:0000256" key="5">
    <source>
        <dbReference type="SAM" id="MobiDB-lite"/>
    </source>
</evidence>
<protein>
    <submittedName>
        <fullName evidence="8">BTB/POZ and MATH domain-containing protein 3</fullName>
    </submittedName>
</protein>
<reference evidence="8 9" key="1">
    <citation type="submission" date="2015-12" db="EMBL/GenBank/DDBJ databases">
        <title>The genome of Folsomia candida.</title>
        <authorList>
            <person name="Faddeeva A."/>
            <person name="Derks M.F."/>
            <person name="Anvar Y."/>
            <person name="Smit S."/>
            <person name="Van Straalen N."/>
            <person name="Roelofs D."/>
        </authorList>
    </citation>
    <scope>NUCLEOTIDE SEQUENCE [LARGE SCALE GENOMIC DNA]</scope>
    <source>
        <strain evidence="8 9">VU population</strain>
        <tissue evidence="8">Whole body</tissue>
    </source>
</reference>
<comment type="caution">
    <text evidence="8">The sequence shown here is derived from an EMBL/GenBank/DDBJ whole genome shotgun (WGS) entry which is preliminary data.</text>
</comment>
<evidence type="ECO:0000256" key="2">
    <source>
        <dbReference type="ARBA" id="ARBA00022771"/>
    </source>
</evidence>
<feature type="domain" description="SIAH-type" evidence="7">
    <location>
        <begin position="743"/>
        <end position="805"/>
    </location>
</feature>
<keyword evidence="1" id="KW-0479">Metal-binding</keyword>
<evidence type="ECO:0000313" key="9">
    <source>
        <dbReference type="Proteomes" id="UP000198287"/>
    </source>
</evidence>
<dbReference type="PANTHER" id="PTHR46672">
    <property type="entry name" value="OS08G0495500 PROTEIN-RELATED"/>
    <property type="match status" value="1"/>
</dbReference>